<gene>
    <name evidence="2" type="ORF">ACFSC0_17200</name>
</gene>
<dbReference type="Proteomes" id="UP001597237">
    <property type="component" value="Unassembled WGS sequence"/>
</dbReference>
<protein>
    <submittedName>
        <fullName evidence="2">Class I SAM-dependent methyltransferase</fullName>
    </submittedName>
</protein>
<keyword evidence="1" id="KW-0732">Signal</keyword>
<keyword evidence="2" id="KW-0489">Methyltransferase</keyword>
<organism evidence="2 3">
    <name type="scientific">Phenylobacterium terrae</name>
    <dbReference type="NCBI Taxonomy" id="2665495"/>
    <lineage>
        <taxon>Bacteria</taxon>
        <taxon>Pseudomonadati</taxon>
        <taxon>Pseudomonadota</taxon>
        <taxon>Alphaproteobacteria</taxon>
        <taxon>Caulobacterales</taxon>
        <taxon>Caulobacteraceae</taxon>
        <taxon>Phenylobacterium</taxon>
    </lineage>
</organism>
<sequence>MSRKLFLGVAAAAWLIAAPAATLAQSPPPHIAAALADAGRPAADKERDANRKPAEMLAFAEVKPGQKVMDLIPGAGYFTRILSKAVGPNGKVYAATSGPYAKQIEPVAKDPAYANVQVVEPPVLAKLPEPVDLIFTAQNYHDLHLAQMKLDVAAFNKGLFDALKPGGLLVVVDHAAVAGAPITVADSLHRIDPAIARKELEAAGFQFVAESDVLRNPADPKTGNVFDPSIRGKTDQFVFKFRKPG</sequence>
<reference evidence="3" key="1">
    <citation type="journal article" date="2019" name="Int. J. Syst. Evol. Microbiol.">
        <title>The Global Catalogue of Microorganisms (GCM) 10K type strain sequencing project: providing services to taxonomists for standard genome sequencing and annotation.</title>
        <authorList>
            <consortium name="The Broad Institute Genomics Platform"/>
            <consortium name="The Broad Institute Genome Sequencing Center for Infectious Disease"/>
            <person name="Wu L."/>
            <person name="Ma J."/>
        </authorList>
    </citation>
    <scope>NUCLEOTIDE SEQUENCE [LARGE SCALE GENOMIC DNA]</scope>
    <source>
        <strain evidence="3">DFY28</strain>
    </source>
</reference>
<comment type="caution">
    <text evidence="2">The sequence shown here is derived from an EMBL/GenBank/DDBJ whole genome shotgun (WGS) entry which is preliminary data.</text>
</comment>
<feature type="signal peptide" evidence="1">
    <location>
        <begin position="1"/>
        <end position="24"/>
    </location>
</feature>
<dbReference type="InterPro" id="IPR029063">
    <property type="entry name" value="SAM-dependent_MTases_sf"/>
</dbReference>
<dbReference type="GO" id="GO:0008168">
    <property type="term" value="F:methyltransferase activity"/>
    <property type="evidence" value="ECO:0007669"/>
    <property type="project" value="UniProtKB-KW"/>
</dbReference>
<evidence type="ECO:0000256" key="1">
    <source>
        <dbReference type="SAM" id="SignalP"/>
    </source>
</evidence>
<dbReference type="SUPFAM" id="SSF53335">
    <property type="entry name" value="S-adenosyl-L-methionine-dependent methyltransferases"/>
    <property type="match status" value="1"/>
</dbReference>
<dbReference type="EMBL" id="JBHUEY010000006">
    <property type="protein sequence ID" value="MFD1785140.1"/>
    <property type="molecule type" value="Genomic_DNA"/>
</dbReference>
<accession>A0ABW4N794</accession>
<dbReference type="Gene3D" id="3.40.50.150">
    <property type="entry name" value="Vaccinia Virus protein VP39"/>
    <property type="match status" value="1"/>
</dbReference>
<name>A0ABW4N794_9CAUL</name>
<keyword evidence="2" id="KW-0808">Transferase</keyword>
<evidence type="ECO:0000313" key="3">
    <source>
        <dbReference type="Proteomes" id="UP001597237"/>
    </source>
</evidence>
<dbReference type="PIRSF" id="PIRSF031679">
    <property type="entry name" value="Mtase_Alr7345_prd"/>
    <property type="match status" value="1"/>
</dbReference>
<dbReference type="RefSeq" id="WP_377282093.1">
    <property type="nucleotide sequence ID" value="NZ_JBHRSI010000005.1"/>
</dbReference>
<keyword evidence="3" id="KW-1185">Reference proteome</keyword>
<dbReference type="GO" id="GO:0032259">
    <property type="term" value="P:methylation"/>
    <property type="evidence" value="ECO:0007669"/>
    <property type="project" value="UniProtKB-KW"/>
</dbReference>
<proteinExistence type="predicted"/>
<dbReference type="InterPro" id="IPR016980">
    <property type="entry name" value="S-AdoMet-dep_MeTrfase_Alr7345"/>
</dbReference>
<feature type="chain" id="PRO_5046793884" evidence="1">
    <location>
        <begin position="25"/>
        <end position="245"/>
    </location>
</feature>
<evidence type="ECO:0000313" key="2">
    <source>
        <dbReference type="EMBL" id="MFD1785140.1"/>
    </source>
</evidence>